<feature type="chain" id="PRO_5013809120" description="Dockerin type 1" evidence="1">
    <location>
        <begin position="20"/>
        <end position="484"/>
    </location>
</feature>
<evidence type="ECO:0008006" key="4">
    <source>
        <dbReference type="Google" id="ProtNLM"/>
    </source>
</evidence>
<sequence length="484" mass="53199">MRLLGLLGALFCSCAGVYAASLRVVNVTTLGVDPNTTNHLNGESFQQDALVTFNGYQYAAYYVSDTSNASVRHPNLARRNLTGDDTAWESFSFLDYNQTEDDGHDIISIGISHGDGTLHLGWDQHDNDLNYRVSQTGVATNPAGVEWSADLFGATLDQLPGTESLDKSIYFINVTYPRFLSVPTAKVEDGGADLLFELRVGRSGLGDDWLYKYIPNQGWSLIGKYLEGVNNNAYINGIDFDPDGNLMTTWTYRDYVNDTGQDVAVQAGPNGPENNHDLNFAFSTDLGETWQNNWNQSIANMTAEQPIVPVSAGIVIFGIPKYGGILNQETQTVDPEGRIHVLNRENTTGTEQWYHYWRSTTHHWTRTALPPPSQLQSINNITGTPSVIGKRGKIVAPPQSPHSSILLILPDNAANSTGLSILCSTAAGHFRDWEVVWEVESGNAWEPLFDRYRLDTKAGGDGVLSLFVVNGTAIQVVDFDLNDV</sequence>
<keyword evidence="1" id="KW-0732">Signal</keyword>
<dbReference type="Proteomes" id="UP000230002">
    <property type="component" value="Unassembled WGS sequence"/>
</dbReference>
<gene>
    <name evidence="2" type="ORF">GSI_03140</name>
</gene>
<accession>A0A2G8SKS5</accession>
<keyword evidence="3" id="KW-1185">Reference proteome</keyword>
<proteinExistence type="predicted"/>
<dbReference type="STRING" id="1077348.A0A2G8SKS5"/>
<evidence type="ECO:0000313" key="3">
    <source>
        <dbReference type="Proteomes" id="UP000230002"/>
    </source>
</evidence>
<reference evidence="2 3" key="1">
    <citation type="journal article" date="2015" name="Sci. Rep.">
        <title>Chromosome-level genome map provides insights into diverse defense mechanisms in the medicinal fungus Ganoderma sinense.</title>
        <authorList>
            <person name="Zhu Y."/>
            <person name="Xu J."/>
            <person name="Sun C."/>
            <person name="Zhou S."/>
            <person name="Xu H."/>
            <person name="Nelson D.R."/>
            <person name="Qian J."/>
            <person name="Song J."/>
            <person name="Luo H."/>
            <person name="Xiang L."/>
            <person name="Li Y."/>
            <person name="Xu Z."/>
            <person name="Ji A."/>
            <person name="Wang L."/>
            <person name="Lu S."/>
            <person name="Hayward A."/>
            <person name="Sun W."/>
            <person name="Li X."/>
            <person name="Schwartz D.C."/>
            <person name="Wang Y."/>
            <person name="Chen S."/>
        </authorList>
    </citation>
    <scope>NUCLEOTIDE SEQUENCE [LARGE SCALE GENOMIC DNA]</scope>
    <source>
        <strain evidence="2 3">ZZ0214-1</strain>
    </source>
</reference>
<dbReference type="EMBL" id="AYKW01000005">
    <property type="protein sequence ID" value="PIL34365.1"/>
    <property type="molecule type" value="Genomic_DNA"/>
</dbReference>
<feature type="signal peptide" evidence="1">
    <location>
        <begin position="1"/>
        <end position="19"/>
    </location>
</feature>
<evidence type="ECO:0000313" key="2">
    <source>
        <dbReference type="EMBL" id="PIL34365.1"/>
    </source>
</evidence>
<name>A0A2G8SKS5_9APHY</name>
<comment type="caution">
    <text evidence="2">The sequence shown here is derived from an EMBL/GenBank/DDBJ whole genome shotgun (WGS) entry which is preliminary data.</text>
</comment>
<organism evidence="2 3">
    <name type="scientific">Ganoderma sinense ZZ0214-1</name>
    <dbReference type="NCBI Taxonomy" id="1077348"/>
    <lineage>
        <taxon>Eukaryota</taxon>
        <taxon>Fungi</taxon>
        <taxon>Dikarya</taxon>
        <taxon>Basidiomycota</taxon>
        <taxon>Agaricomycotina</taxon>
        <taxon>Agaricomycetes</taxon>
        <taxon>Polyporales</taxon>
        <taxon>Polyporaceae</taxon>
        <taxon>Ganoderma</taxon>
    </lineage>
</organism>
<protein>
    <recommendedName>
        <fullName evidence="4">Dockerin type 1</fullName>
    </recommendedName>
</protein>
<evidence type="ECO:0000256" key="1">
    <source>
        <dbReference type="SAM" id="SignalP"/>
    </source>
</evidence>
<dbReference type="Pfam" id="PF15892">
    <property type="entry name" value="BNR_4"/>
    <property type="match status" value="1"/>
</dbReference>
<dbReference type="OrthoDB" id="9978204at2759"/>
<dbReference type="AlphaFoldDB" id="A0A2G8SKS5"/>